<feature type="region of interest" description="Disordered" evidence="1">
    <location>
        <begin position="252"/>
        <end position="315"/>
    </location>
</feature>
<sequence length="315" mass="35797">MSEQPRKQKPLLDPVPGHENNWGKDTDVRFSKEEIKNIRGVDGAGKGGRKFGIGNNGMDVWKGLRMAKRQMQIKGETLTSAEVAAEKLAKLLAGLTGFLAGSFAGGSIYFIDRQRHHAAQRRPPPMKGRYGLLALMAVVGGGVGFQIGSLRFGYIFTTMSRPDSTLLHSFRRSIASISPHHPILGIRVAMPDNDDSEKKILDAVRTGGPLILNDVDAERYERYKMRQEERGLLTQEEEKKRELEREHQRRYEALKNEKKEKAVKEKEEREQLGGGEEEKEKSEGETAKRRVRRSVMKMEREKEKVKERVSKSWDN</sequence>
<evidence type="ECO:0000313" key="3">
    <source>
        <dbReference type="EMBL" id="CAE2274294.1"/>
    </source>
</evidence>
<evidence type="ECO:0000256" key="2">
    <source>
        <dbReference type="SAM" id="Phobius"/>
    </source>
</evidence>
<feature type="compositionally biased region" description="Basic and acidic residues" evidence="1">
    <location>
        <begin position="296"/>
        <end position="315"/>
    </location>
</feature>
<evidence type="ECO:0000256" key="1">
    <source>
        <dbReference type="SAM" id="MobiDB-lite"/>
    </source>
</evidence>
<feature type="region of interest" description="Disordered" evidence="1">
    <location>
        <begin position="1"/>
        <end position="25"/>
    </location>
</feature>
<keyword evidence="2" id="KW-0812">Transmembrane</keyword>
<name>A0A7S4JU81_9EUKA</name>
<dbReference type="EMBL" id="HBKR01003440">
    <property type="protein sequence ID" value="CAE2274294.1"/>
    <property type="molecule type" value="Transcribed_RNA"/>
</dbReference>
<accession>A0A7S4JU81</accession>
<dbReference type="AlphaFoldDB" id="A0A7S4JU81"/>
<feature type="compositionally biased region" description="Basic and acidic residues" evidence="1">
    <location>
        <begin position="252"/>
        <end position="288"/>
    </location>
</feature>
<proteinExistence type="predicted"/>
<feature type="transmembrane region" description="Helical" evidence="2">
    <location>
        <begin position="91"/>
        <end position="111"/>
    </location>
</feature>
<keyword evidence="2" id="KW-1133">Transmembrane helix</keyword>
<reference evidence="3" key="1">
    <citation type="submission" date="2021-01" db="EMBL/GenBank/DDBJ databases">
        <authorList>
            <person name="Corre E."/>
            <person name="Pelletier E."/>
            <person name="Niang G."/>
            <person name="Scheremetjew M."/>
            <person name="Finn R."/>
            <person name="Kale V."/>
            <person name="Holt S."/>
            <person name="Cochrane G."/>
            <person name="Meng A."/>
            <person name="Brown T."/>
            <person name="Cohen L."/>
        </authorList>
    </citation>
    <scope>NUCLEOTIDE SEQUENCE</scope>
    <source>
        <strain evidence="3">SoJaBio B1-5/56/2</strain>
    </source>
</reference>
<protein>
    <submittedName>
        <fullName evidence="3">Uncharacterized protein</fullName>
    </submittedName>
</protein>
<organism evidence="3">
    <name type="scientific">Paramoeba aestuarina</name>
    <dbReference type="NCBI Taxonomy" id="180227"/>
    <lineage>
        <taxon>Eukaryota</taxon>
        <taxon>Amoebozoa</taxon>
        <taxon>Discosea</taxon>
        <taxon>Flabellinia</taxon>
        <taxon>Dactylopodida</taxon>
        <taxon>Paramoebidae</taxon>
        <taxon>Paramoeba</taxon>
    </lineage>
</organism>
<gene>
    <name evidence="3" type="ORF">NAES01612_LOCUS2291</name>
</gene>
<feature type="transmembrane region" description="Helical" evidence="2">
    <location>
        <begin position="132"/>
        <end position="156"/>
    </location>
</feature>
<keyword evidence="2" id="KW-0472">Membrane</keyword>